<dbReference type="InterPro" id="IPR006076">
    <property type="entry name" value="FAD-dep_OxRdtase"/>
</dbReference>
<dbReference type="SUPFAM" id="SSF51905">
    <property type="entry name" value="FAD/NAD(P)-binding domain"/>
    <property type="match status" value="1"/>
</dbReference>
<dbReference type="EMBL" id="KV745419">
    <property type="protein sequence ID" value="OCK74768.1"/>
    <property type="molecule type" value="Genomic_DNA"/>
</dbReference>
<dbReference type="GO" id="GO:0005737">
    <property type="term" value="C:cytoplasm"/>
    <property type="evidence" value="ECO:0007669"/>
    <property type="project" value="TreeGrafter"/>
</dbReference>
<accession>A0A8E2DZZ8</accession>
<dbReference type="OrthoDB" id="429143at2759"/>
<reference evidence="2 3" key="1">
    <citation type="journal article" date="2016" name="Nat. Commun.">
        <title>Ectomycorrhizal ecology is imprinted in the genome of the dominant symbiotic fungus Cenococcum geophilum.</title>
        <authorList>
            <consortium name="DOE Joint Genome Institute"/>
            <person name="Peter M."/>
            <person name="Kohler A."/>
            <person name="Ohm R.A."/>
            <person name="Kuo A."/>
            <person name="Krutzmann J."/>
            <person name="Morin E."/>
            <person name="Arend M."/>
            <person name="Barry K.W."/>
            <person name="Binder M."/>
            <person name="Choi C."/>
            <person name="Clum A."/>
            <person name="Copeland A."/>
            <person name="Grisel N."/>
            <person name="Haridas S."/>
            <person name="Kipfer T."/>
            <person name="LaButti K."/>
            <person name="Lindquist E."/>
            <person name="Lipzen A."/>
            <person name="Maire R."/>
            <person name="Meier B."/>
            <person name="Mihaltcheva S."/>
            <person name="Molinier V."/>
            <person name="Murat C."/>
            <person name="Poggeler S."/>
            <person name="Quandt C.A."/>
            <person name="Sperisen C."/>
            <person name="Tritt A."/>
            <person name="Tisserant E."/>
            <person name="Crous P.W."/>
            <person name="Henrissat B."/>
            <person name="Nehls U."/>
            <person name="Egli S."/>
            <person name="Spatafora J.W."/>
            <person name="Grigoriev I.V."/>
            <person name="Martin F.M."/>
        </authorList>
    </citation>
    <scope>NUCLEOTIDE SEQUENCE [LARGE SCALE GENOMIC DNA]</scope>
    <source>
        <strain evidence="2 3">CBS 459.81</strain>
    </source>
</reference>
<dbReference type="Gene3D" id="3.30.9.10">
    <property type="entry name" value="D-Amino Acid Oxidase, subunit A, domain 2"/>
    <property type="match status" value="1"/>
</dbReference>
<evidence type="ECO:0000259" key="1">
    <source>
        <dbReference type="Pfam" id="PF01266"/>
    </source>
</evidence>
<name>A0A8E2DZZ8_9PEZI</name>
<evidence type="ECO:0000313" key="2">
    <source>
        <dbReference type="EMBL" id="OCK74768.1"/>
    </source>
</evidence>
<dbReference type="AlphaFoldDB" id="A0A8E2DZZ8"/>
<dbReference type="PANTHER" id="PTHR13847:SF260">
    <property type="entry name" value="FAD DEPENDENT OXIDOREDUCTASE DOMAIN-CONTAINING PROTEIN"/>
    <property type="match status" value="1"/>
</dbReference>
<dbReference type="PANTHER" id="PTHR13847">
    <property type="entry name" value="SARCOSINE DEHYDROGENASE-RELATED"/>
    <property type="match status" value="1"/>
</dbReference>
<proteinExistence type="predicted"/>
<keyword evidence="3" id="KW-1185">Reference proteome</keyword>
<dbReference type="Pfam" id="PF01266">
    <property type="entry name" value="DAO"/>
    <property type="match status" value="1"/>
</dbReference>
<dbReference type="Proteomes" id="UP000250266">
    <property type="component" value="Unassembled WGS sequence"/>
</dbReference>
<gene>
    <name evidence="2" type="ORF">K432DRAFT_447107</name>
</gene>
<sequence length="441" mass="48157">MTTPLQPSLPYPNSSLSYWHRTTRAFPLLNQNDTKSVPASSPYAIIGAGLTGALSAFELVESGIAGTDILILEAREAVSGSTGRNAGHCRPDAFRNFSDHATHHGPEQALKIAETEDRVFTLMKNFVNKHQVPCEFTLKQTYDVCFTSETAEDEAKNIGEYVAAGGKMDGIQVYEGDEARQKTGFDDAVAAYGWTAASLHPVKLTQWILSFAAERGVRLWTHCPVTTISQGYQGDWILHTPRGKITSQKIVHCTNAHAGVLLPQLSVRQLTPIRGQVQSLVPSRTHSGGRVIKSTMALRTSLRNFYALLQTSGDGMIIFGVARSTGLTFDESGYDDEIVKEAIDKFGALFPLVKNAESLQGEGFDHAWTGLLAFTPDRVPYVGPIPELPGQYICAGFNGHGMANIFACVPGVVKLMQGAAWEDTNLPECYRYSEERLKAED</sequence>
<protein>
    <submittedName>
        <fullName evidence="2">FAD dependent oxidoreductase</fullName>
    </submittedName>
</protein>
<dbReference type="Gene3D" id="3.50.50.60">
    <property type="entry name" value="FAD/NAD(P)-binding domain"/>
    <property type="match status" value="1"/>
</dbReference>
<dbReference type="InterPro" id="IPR036188">
    <property type="entry name" value="FAD/NAD-bd_sf"/>
</dbReference>
<organism evidence="2 3">
    <name type="scientific">Lepidopterella palustris CBS 459.81</name>
    <dbReference type="NCBI Taxonomy" id="1314670"/>
    <lineage>
        <taxon>Eukaryota</taxon>
        <taxon>Fungi</taxon>
        <taxon>Dikarya</taxon>
        <taxon>Ascomycota</taxon>
        <taxon>Pezizomycotina</taxon>
        <taxon>Dothideomycetes</taxon>
        <taxon>Pleosporomycetidae</taxon>
        <taxon>Mytilinidiales</taxon>
        <taxon>Argynnaceae</taxon>
        <taxon>Lepidopterella</taxon>
    </lineage>
</organism>
<evidence type="ECO:0000313" key="3">
    <source>
        <dbReference type="Proteomes" id="UP000250266"/>
    </source>
</evidence>
<feature type="domain" description="FAD dependent oxidoreductase" evidence="1">
    <location>
        <begin position="44"/>
        <end position="407"/>
    </location>
</feature>